<reference evidence="2 3" key="1">
    <citation type="submission" date="2020-08" db="EMBL/GenBank/DDBJ databases">
        <title>Genomic Encyclopedia of Type Strains, Phase IV (KMG-IV): sequencing the most valuable type-strain genomes for metagenomic binning, comparative biology and taxonomic classification.</title>
        <authorList>
            <person name="Goeker M."/>
        </authorList>
    </citation>
    <scope>NUCLEOTIDE SEQUENCE [LARGE SCALE GENOMIC DNA]</scope>
    <source>
        <strain evidence="2 3">DSM 25895</strain>
    </source>
</reference>
<gene>
    <name evidence="2" type="ORF">FHS88_003471</name>
</gene>
<evidence type="ECO:0000313" key="2">
    <source>
        <dbReference type="EMBL" id="MBB5691318.1"/>
    </source>
</evidence>
<feature type="chain" id="PRO_5032503673" description="Alkaline proteinase inhibitor/ Outer membrane lipoprotein Omp19 domain-containing protein" evidence="1">
    <location>
        <begin position="24"/>
        <end position="130"/>
    </location>
</feature>
<dbReference type="RefSeq" id="WP_184486712.1">
    <property type="nucleotide sequence ID" value="NZ_JAAEDJ010000113.1"/>
</dbReference>
<organism evidence="2 3">
    <name type="scientific">Neoroseomonas alkaliterrae</name>
    <dbReference type="NCBI Taxonomy" id="1452450"/>
    <lineage>
        <taxon>Bacteria</taxon>
        <taxon>Pseudomonadati</taxon>
        <taxon>Pseudomonadota</taxon>
        <taxon>Alphaproteobacteria</taxon>
        <taxon>Acetobacterales</taxon>
        <taxon>Acetobacteraceae</taxon>
        <taxon>Neoroseomonas</taxon>
    </lineage>
</organism>
<keyword evidence="3" id="KW-1185">Reference proteome</keyword>
<evidence type="ECO:0000313" key="3">
    <source>
        <dbReference type="Proteomes" id="UP000562254"/>
    </source>
</evidence>
<proteinExistence type="predicted"/>
<keyword evidence="1" id="KW-0732">Signal</keyword>
<name>A0A840XRP6_9PROT</name>
<evidence type="ECO:0000256" key="1">
    <source>
        <dbReference type="SAM" id="SignalP"/>
    </source>
</evidence>
<protein>
    <recommendedName>
        <fullName evidence="4">Alkaline proteinase inhibitor/ Outer membrane lipoprotein Omp19 domain-containing protein</fullName>
    </recommendedName>
</protein>
<comment type="caution">
    <text evidence="2">The sequence shown here is derived from an EMBL/GenBank/DDBJ whole genome shotgun (WGS) entry which is preliminary data.</text>
</comment>
<dbReference type="EMBL" id="JACIJE010000011">
    <property type="protein sequence ID" value="MBB5691318.1"/>
    <property type="molecule type" value="Genomic_DNA"/>
</dbReference>
<evidence type="ECO:0008006" key="4">
    <source>
        <dbReference type="Google" id="ProtNLM"/>
    </source>
</evidence>
<accession>A0A840XRP6</accession>
<sequence length="130" mass="13914">MPVRRAALAAAAFAALLPGLAGANPLAGTWRAELGGQAVEFAFAPDGSFARRDAGPDGRAMTVSGHWTLDRDAPWLRLVIEDWAPRRVCGLLGCAAVPMLPRETYRYRLEGTDMLLLEDAGGRIALRRAG</sequence>
<dbReference type="AlphaFoldDB" id="A0A840XRP6"/>
<dbReference type="Proteomes" id="UP000562254">
    <property type="component" value="Unassembled WGS sequence"/>
</dbReference>
<feature type="signal peptide" evidence="1">
    <location>
        <begin position="1"/>
        <end position="23"/>
    </location>
</feature>